<name>A0A067P615_9AGAM</name>
<dbReference type="EMBL" id="KL197763">
    <property type="protein sequence ID" value="KDQ50239.1"/>
    <property type="molecule type" value="Genomic_DNA"/>
</dbReference>
<dbReference type="OrthoDB" id="2631350at2759"/>
<organism evidence="1 2">
    <name type="scientific">Jaapia argillacea MUCL 33604</name>
    <dbReference type="NCBI Taxonomy" id="933084"/>
    <lineage>
        <taxon>Eukaryota</taxon>
        <taxon>Fungi</taxon>
        <taxon>Dikarya</taxon>
        <taxon>Basidiomycota</taxon>
        <taxon>Agaricomycotina</taxon>
        <taxon>Agaricomycetes</taxon>
        <taxon>Agaricomycetidae</taxon>
        <taxon>Jaapiales</taxon>
        <taxon>Jaapiaceae</taxon>
        <taxon>Jaapia</taxon>
    </lineage>
</organism>
<protein>
    <recommendedName>
        <fullName evidence="3">F-box domain-containing protein</fullName>
    </recommendedName>
</protein>
<dbReference type="InterPro" id="IPR032675">
    <property type="entry name" value="LRR_dom_sf"/>
</dbReference>
<dbReference type="SUPFAM" id="SSF52047">
    <property type="entry name" value="RNI-like"/>
    <property type="match status" value="1"/>
</dbReference>
<proteinExistence type="predicted"/>
<reference evidence="2" key="1">
    <citation type="journal article" date="2014" name="Proc. Natl. Acad. Sci. U.S.A.">
        <title>Extensive sampling of basidiomycete genomes demonstrates inadequacy of the white-rot/brown-rot paradigm for wood decay fungi.</title>
        <authorList>
            <person name="Riley R."/>
            <person name="Salamov A.A."/>
            <person name="Brown D.W."/>
            <person name="Nagy L.G."/>
            <person name="Floudas D."/>
            <person name="Held B.W."/>
            <person name="Levasseur A."/>
            <person name="Lombard V."/>
            <person name="Morin E."/>
            <person name="Otillar R."/>
            <person name="Lindquist E.A."/>
            <person name="Sun H."/>
            <person name="LaButti K.M."/>
            <person name="Schmutz J."/>
            <person name="Jabbour D."/>
            <person name="Luo H."/>
            <person name="Baker S.E."/>
            <person name="Pisabarro A.G."/>
            <person name="Walton J.D."/>
            <person name="Blanchette R.A."/>
            <person name="Henrissat B."/>
            <person name="Martin F."/>
            <person name="Cullen D."/>
            <person name="Hibbett D.S."/>
            <person name="Grigoriev I.V."/>
        </authorList>
    </citation>
    <scope>NUCLEOTIDE SEQUENCE [LARGE SCALE GENOMIC DNA]</scope>
    <source>
        <strain evidence="2">MUCL 33604</strain>
    </source>
</reference>
<dbReference type="HOGENOM" id="CLU_021164_3_2_1"/>
<evidence type="ECO:0000313" key="1">
    <source>
        <dbReference type="EMBL" id="KDQ50239.1"/>
    </source>
</evidence>
<dbReference type="Proteomes" id="UP000027265">
    <property type="component" value="Unassembled WGS sequence"/>
</dbReference>
<evidence type="ECO:0008006" key="3">
    <source>
        <dbReference type="Google" id="ProtNLM"/>
    </source>
</evidence>
<dbReference type="AlphaFoldDB" id="A0A067P615"/>
<dbReference type="Gene3D" id="3.80.10.10">
    <property type="entry name" value="Ribonuclease Inhibitor"/>
    <property type="match status" value="1"/>
</dbReference>
<evidence type="ECO:0000313" key="2">
    <source>
        <dbReference type="Proteomes" id="UP000027265"/>
    </source>
</evidence>
<keyword evidence="2" id="KW-1185">Reference proteome</keyword>
<gene>
    <name evidence="1" type="ORF">JAAARDRAFT_63292</name>
</gene>
<accession>A0A067P615</accession>
<dbReference type="InParanoid" id="A0A067P615"/>
<sequence>MAHHPVLHDPDLFRRIFEACALSSSYASTLLSVALCCRLWRHSALDILWRDLDSVSPLLNLLGSVEVVDGVYHPHRDISIDEWNSLEPYATRVRTLALDEHIIHPSLYTRMVELAQGKPLLPLLRALKWEMPLSQNIAGVLLFASSSIHEVCIFDRRRTPSPSFDKTLSVFLSGLSARAPYIRTLHSCVKMSSSLSMIPGLRSLQTLVIDDVDFFDPSTFFHRVVDLPNLSSLTVCVDGLRLTEPIHRVLLPFLVTLKLKGDGERTTRALETFTSPALTELTLYRASGPGVQCRRFSEVATQRFGLSLRKVSIFWDIMALPTDVTHDRTFHLFEPLLSISTITAFSITMASRLDYPGLSLSEDECHLVASSWPKLEHITIAYPGRNCAPQVTFGSLVSFALLCPSLKRLGLSFDTSRLPGINEVPELGHKLEFLSTDSELELGDLTRMVDLLHRIFANVKVIYAGRSHIAGVRASWSRVNAELRTLRR</sequence>